<keyword evidence="2" id="KW-0677">Repeat</keyword>
<dbReference type="RefSeq" id="XP_007672499.1">
    <property type="nucleotide sequence ID" value="XM_007674309.1"/>
</dbReference>
<dbReference type="AlphaFoldDB" id="M2NP37"/>
<keyword evidence="4" id="KW-0067">ATP-binding</keyword>
<dbReference type="SUPFAM" id="SSF52540">
    <property type="entry name" value="P-loop containing nucleoside triphosphate hydrolases"/>
    <property type="match status" value="2"/>
</dbReference>
<feature type="domain" description="AAA+ ATPase" evidence="6">
    <location>
        <begin position="488"/>
        <end position="630"/>
    </location>
</feature>
<dbReference type="InterPro" id="IPR003960">
    <property type="entry name" value="ATPase_AAA_CS"/>
</dbReference>
<dbReference type="HOGENOM" id="CLU_000688_8_4_1"/>
<evidence type="ECO:0000313" key="7">
    <source>
        <dbReference type="EMBL" id="EMD01315.1"/>
    </source>
</evidence>
<organism evidence="7 8">
    <name type="scientific">Baudoinia panamericana (strain UAMH 10762)</name>
    <name type="common">Angels' share fungus</name>
    <name type="synonym">Baudoinia compniacensis (strain UAMH 10762)</name>
    <dbReference type="NCBI Taxonomy" id="717646"/>
    <lineage>
        <taxon>Eukaryota</taxon>
        <taxon>Fungi</taxon>
        <taxon>Dikarya</taxon>
        <taxon>Ascomycota</taxon>
        <taxon>Pezizomycotina</taxon>
        <taxon>Dothideomycetes</taxon>
        <taxon>Dothideomycetidae</taxon>
        <taxon>Mycosphaerellales</taxon>
        <taxon>Teratosphaeriaceae</taxon>
        <taxon>Baudoinia</taxon>
    </lineage>
</organism>
<dbReference type="GO" id="GO:0005524">
    <property type="term" value="F:ATP binding"/>
    <property type="evidence" value="ECO:0007669"/>
    <property type="project" value="UniProtKB-KW"/>
</dbReference>
<comment type="similarity">
    <text evidence="1">Belongs to the AAA ATPase family.</text>
</comment>
<feature type="domain" description="AAA+ ATPase" evidence="6">
    <location>
        <begin position="176"/>
        <end position="314"/>
    </location>
</feature>
<evidence type="ECO:0000256" key="4">
    <source>
        <dbReference type="ARBA" id="ARBA00022840"/>
    </source>
</evidence>
<evidence type="ECO:0000256" key="2">
    <source>
        <dbReference type="ARBA" id="ARBA00022737"/>
    </source>
</evidence>
<dbReference type="Gene3D" id="1.10.8.60">
    <property type="match status" value="2"/>
</dbReference>
<dbReference type="SMART" id="SM00382">
    <property type="entry name" value="AAA"/>
    <property type="match status" value="2"/>
</dbReference>
<dbReference type="PANTHER" id="PTHR23077">
    <property type="entry name" value="AAA-FAMILY ATPASE"/>
    <property type="match status" value="1"/>
</dbReference>
<evidence type="ECO:0000256" key="1">
    <source>
        <dbReference type="ARBA" id="ARBA00006914"/>
    </source>
</evidence>
<proteinExistence type="inferred from homology"/>
<dbReference type="FunFam" id="3.40.50.300:FF:000018">
    <property type="entry name" value="Cell division control 48"/>
    <property type="match status" value="1"/>
</dbReference>
<evidence type="ECO:0000259" key="6">
    <source>
        <dbReference type="SMART" id="SM00382"/>
    </source>
</evidence>
<dbReference type="GO" id="GO:0042254">
    <property type="term" value="P:ribosome biogenesis"/>
    <property type="evidence" value="ECO:0007669"/>
    <property type="project" value="TreeGrafter"/>
</dbReference>
<dbReference type="PROSITE" id="PS00674">
    <property type="entry name" value="AAA"/>
    <property type="match status" value="1"/>
</dbReference>
<dbReference type="InterPro" id="IPR050168">
    <property type="entry name" value="AAA_ATPase_domain"/>
</dbReference>
<keyword evidence="8" id="KW-1185">Reference proteome</keyword>
<dbReference type="FunFam" id="3.40.50.300:FF:000365">
    <property type="entry name" value="Ribosome biogenesis ATPase RIX7"/>
    <property type="match status" value="1"/>
</dbReference>
<dbReference type="InterPro" id="IPR003959">
    <property type="entry name" value="ATPase_AAA_core"/>
</dbReference>
<dbReference type="InterPro" id="IPR041569">
    <property type="entry name" value="AAA_lid_3"/>
</dbReference>
<dbReference type="KEGG" id="bcom:BAUCODRAFT_128259"/>
<dbReference type="eggNOG" id="KOG0733">
    <property type="taxonomic scope" value="Eukaryota"/>
</dbReference>
<dbReference type="GO" id="GO:0003723">
    <property type="term" value="F:RNA binding"/>
    <property type="evidence" value="ECO:0007669"/>
    <property type="project" value="TreeGrafter"/>
</dbReference>
<dbReference type="OMA" id="GLWSTHR"/>
<dbReference type="OrthoDB" id="27435at2759"/>
<feature type="region of interest" description="Disordered" evidence="5">
    <location>
        <begin position="94"/>
        <end position="143"/>
    </location>
</feature>
<evidence type="ECO:0000256" key="5">
    <source>
        <dbReference type="SAM" id="MobiDB-lite"/>
    </source>
</evidence>
<sequence>MARLQGALDNDILIITRKFLSEGTPPNIDSLWTRIQQSNSSLKRKPKKVLQSSLERVLDFIGVLGPQEDSEAEIEQLSTEPAPDIMNRSLRGSLAPQVPSQTNGDGLIYPQKRQRTANGEPYPKRTKSDRAMPASPPSNISLDDIGGMDDVVCQMNKLLVRPLLYNEEYADLHVPTPRGLLLHGPPGCGKTMISRAYAAHMHLPLIEMLGPSIVSGMSGESERGIRDKFDEAKRQAPCIIFIDEIDAIAPKRDTSQSQMEKRIVAQLLVSMDDLGSDPEKLVIVLATTNRPDAIDPALRRGGRFDTEINIPVPNEHVRKRILQVQTRKSPLADDVDFDELARKTSGFVGSDLHDLIGKAGTWQLETRFATIQAYAKTHLAPPDTTTSTNASAHQDSPILEAKRLIHAASLKAEPDYPHSTSTNRITMSAFLSVLPTITPSSKREGFATIPNVSWSDIGALAAIRRDLQTAIVNPILHPTLYNQLGITAPTGILLWGPPGCGKTLLAKACAAESRANFISIKGPELLTKYLGDSEAAVRRVFARARSSVPCVIFFDELDALAPRRDSGSSGEGGGESSSSRIVNTLLTELDGLSDRSGIYVISATNRPDIIDPAMLRPGRLEIPLFVDLPDPSARSEILRTILRYKPVVADDVEAVVELGHGKECEGYSGADLEALVRQAGYHAIGRLASMLNMEDFRAAAARVRPSVGDIKRYYGMRERLAQRY</sequence>
<dbReference type="GO" id="GO:0016887">
    <property type="term" value="F:ATP hydrolysis activity"/>
    <property type="evidence" value="ECO:0007669"/>
    <property type="project" value="InterPro"/>
</dbReference>
<dbReference type="GeneID" id="19108181"/>
<dbReference type="PANTHER" id="PTHR23077:SF171">
    <property type="entry name" value="NUCLEAR VALOSIN-CONTAINING PROTEIN-LIKE"/>
    <property type="match status" value="1"/>
</dbReference>
<evidence type="ECO:0000313" key="8">
    <source>
        <dbReference type="Proteomes" id="UP000011761"/>
    </source>
</evidence>
<dbReference type="Pfam" id="PF17862">
    <property type="entry name" value="AAA_lid_3"/>
    <property type="match status" value="2"/>
</dbReference>
<dbReference type="InterPro" id="IPR027417">
    <property type="entry name" value="P-loop_NTPase"/>
</dbReference>
<reference evidence="7 8" key="1">
    <citation type="journal article" date="2012" name="PLoS Pathog.">
        <title>Diverse lifestyles and strategies of plant pathogenesis encoded in the genomes of eighteen Dothideomycetes fungi.</title>
        <authorList>
            <person name="Ohm R.A."/>
            <person name="Feau N."/>
            <person name="Henrissat B."/>
            <person name="Schoch C.L."/>
            <person name="Horwitz B.A."/>
            <person name="Barry K.W."/>
            <person name="Condon B.J."/>
            <person name="Copeland A.C."/>
            <person name="Dhillon B."/>
            <person name="Glaser F."/>
            <person name="Hesse C.N."/>
            <person name="Kosti I."/>
            <person name="LaButti K."/>
            <person name="Lindquist E.A."/>
            <person name="Lucas S."/>
            <person name="Salamov A.A."/>
            <person name="Bradshaw R.E."/>
            <person name="Ciuffetti L."/>
            <person name="Hamelin R.C."/>
            <person name="Kema G.H.J."/>
            <person name="Lawrence C."/>
            <person name="Scott J.A."/>
            <person name="Spatafora J.W."/>
            <person name="Turgeon B.G."/>
            <person name="de Wit P.J.G.M."/>
            <person name="Zhong S."/>
            <person name="Goodwin S.B."/>
            <person name="Grigoriev I.V."/>
        </authorList>
    </citation>
    <scope>NUCLEOTIDE SEQUENCE [LARGE SCALE GENOMIC DNA]</scope>
    <source>
        <strain evidence="7 8">UAMH 10762</strain>
    </source>
</reference>
<dbReference type="InterPro" id="IPR003593">
    <property type="entry name" value="AAA+_ATPase"/>
</dbReference>
<dbReference type="EMBL" id="KB445550">
    <property type="protein sequence ID" value="EMD01315.1"/>
    <property type="molecule type" value="Genomic_DNA"/>
</dbReference>
<keyword evidence="3" id="KW-0547">Nucleotide-binding</keyword>
<protein>
    <recommendedName>
        <fullName evidence="6">AAA+ ATPase domain-containing protein</fullName>
    </recommendedName>
</protein>
<dbReference type="Pfam" id="PF00004">
    <property type="entry name" value="AAA"/>
    <property type="match status" value="2"/>
</dbReference>
<evidence type="ECO:0000256" key="3">
    <source>
        <dbReference type="ARBA" id="ARBA00022741"/>
    </source>
</evidence>
<accession>M2NP37</accession>
<dbReference type="STRING" id="717646.M2NP37"/>
<dbReference type="GO" id="GO:1990275">
    <property type="term" value="F:preribosome binding"/>
    <property type="evidence" value="ECO:0007669"/>
    <property type="project" value="TreeGrafter"/>
</dbReference>
<dbReference type="GO" id="GO:0005634">
    <property type="term" value="C:nucleus"/>
    <property type="evidence" value="ECO:0007669"/>
    <property type="project" value="TreeGrafter"/>
</dbReference>
<dbReference type="Gene3D" id="3.40.50.300">
    <property type="entry name" value="P-loop containing nucleotide triphosphate hydrolases"/>
    <property type="match status" value="2"/>
</dbReference>
<dbReference type="Proteomes" id="UP000011761">
    <property type="component" value="Unassembled WGS sequence"/>
</dbReference>
<gene>
    <name evidence="7" type="ORF">BAUCODRAFT_128259</name>
</gene>
<name>M2NP37_BAUPA</name>